<keyword evidence="6" id="KW-1185">Reference proteome</keyword>
<comment type="similarity">
    <text evidence="1">Belongs to the heat shock protein 70 family.</text>
</comment>
<dbReference type="PANTHER" id="PTHR19375">
    <property type="entry name" value="HEAT SHOCK PROTEIN 70KDA"/>
    <property type="match status" value="1"/>
</dbReference>
<evidence type="ECO:0000256" key="1">
    <source>
        <dbReference type="ARBA" id="ARBA00007381"/>
    </source>
</evidence>
<comment type="caution">
    <text evidence="5">The sequence shown here is derived from an EMBL/GenBank/DDBJ whole genome shotgun (WGS) entry which is preliminary data.</text>
</comment>
<protein>
    <recommendedName>
        <fullName evidence="7">Heat shock protein 70</fullName>
    </recommendedName>
</protein>
<dbReference type="InterPro" id="IPR029048">
    <property type="entry name" value="HSP70_C_sf"/>
</dbReference>
<gene>
    <name evidence="5" type="ORF">NQ317_007299</name>
</gene>
<dbReference type="Gene3D" id="2.60.34.10">
    <property type="entry name" value="Substrate Binding Domain Of DNAk, Chain A, domain 1"/>
    <property type="match status" value="1"/>
</dbReference>
<evidence type="ECO:0000256" key="3">
    <source>
        <dbReference type="ARBA" id="ARBA00022840"/>
    </source>
</evidence>
<evidence type="ECO:0008006" key="7">
    <source>
        <dbReference type="Google" id="ProtNLM"/>
    </source>
</evidence>
<evidence type="ECO:0000256" key="2">
    <source>
        <dbReference type="ARBA" id="ARBA00022741"/>
    </source>
</evidence>
<name>A0ABQ9JWX1_9CUCU</name>
<dbReference type="EMBL" id="JAPWTJ010000155">
    <property type="protein sequence ID" value="KAJ8981907.1"/>
    <property type="molecule type" value="Genomic_DNA"/>
</dbReference>
<dbReference type="Proteomes" id="UP001162164">
    <property type="component" value="Unassembled WGS sequence"/>
</dbReference>
<dbReference type="SUPFAM" id="SSF100920">
    <property type="entry name" value="Heat shock protein 70kD (HSP70), peptide-binding domain"/>
    <property type="match status" value="1"/>
</dbReference>
<dbReference type="InterPro" id="IPR029047">
    <property type="entry name" value="HSP70_peptide-bd_sf"/>
</dbReference>
<evidence type="ECO:0000256" key="4">
    <source>
        <dbReference type="SAM" id="MobiDB-lite"/>
    </source>
</evidence>
<evidence type="ECO:0000313" key="6">
    <source>
        <dbReference type="Proteomes" id="UP001162164"/>
    </source>
</evidence>
<keyword evidence="2" id="KW-0547">Nucleotide-binding</keyword>
<dbReference type="SUPFAM" id="SSF100934">
    <property type="entry name" value="Heat shock protein 70kD (HSP70), C-terminal subdomain"/>
    <property type="match status" value="1"/>
</dbReference>
<reference evidence="5" key="1">
    <citation type="journal article" date="2023" name="Insect Mol. Biol.">
        <title>Genome sequencing provides insights into the evolution of gene families encoding plant cell wall-degrading enzymes in longhorned beetles.</title>
        <authorList>
            <person name="Shin N.R."/>
            <person name="Okamura Y."/>
            <person name="Kirsch R."/>
            <person name="Pauchet Y."/>
        </authorList>
    </citation>
    <scope>NUCLEOTIDE SEQUENCE</scope>
    <source>
        <strain evidence="5">MMC_N1</strain>
    </source>
</reference>
<accession>A0ABQ9JWX1</accession>
<feature type="region of interest" description="Disordered" evidence="4">
    <location>
        <begin position="120"/>
        <end position="144"/>
    </location>
</feature>
<dbReference type="Gene3D" id="1.20.1270.10">
    <property type="match status" value="1"/>
</dbReference>
<dbReference type="Pfam" id="PF00012">
    <property type="entry name" value="HSP70"/>
    <property type="match status" value="2"/>
</dbReference>
<keyword evidence="3" id="KW-0067">ATP-binding</keyword>
<evidence type="ECO:0000313" key="5">
    <source>
        <dbReference type="EMBL" id="KAJ8981907.1"/>
    </source>
</evidence>
<dbReference type="InterPro" id="IPR013126">
    <property type="entry name" value="Hsp_70_fam"/>
</dbReference>
<sequence>MTKDNNLLGTFDLCGIPPAPRGIPKIDVTFDLDANGILNYKDEDERQREKVASKNSLESYVYGVKQAVDDCGSKLNNNDKNKVQRECDNCIKWLDSNQTAEKDEFEYKLKEMQRICSPIMTKLHKGGDGGSSGGNDGPTIEEMD</sequence>
<proteinExistence type="inferred from homology"/>
<organism evidence="5 6">
    <name type="scientific">Molorchus minor</name>
    <dbReference type="NCBI Taxonomy" id="1323400"/>
    <lineage>
        <taxon>Eukaryota</taxon>
        <taxon>Metazoa</taxon>
        <taxon>Ecdysozoa</taxon>
        <taxon>Arthropoda</taxon>
        <taxon>Hexapoda</taxon>
        <taxon>Insecta</taxon>
        <taxon>Pterygota</taxon>
        <taxon>Neoptera</taxon>
        <taxon>Endopterygota</taxon>
        <taxon>Coleoptera</taxon>
        <taxon>Polyphaga</taxon>
        <taxon>Cucujiformia</taxon>
        <taxon>Chrysomeloidea</taxon>
        <taxon>Cerambycidae</taxon>
        <taxon>Lamiinae</taxon>
        <taxon>Monochamini</taxon>
        <taxon>Molorchus</taxon>
    </lineage>
</organism>